<reference evidence="2" key="1">
    <citation type="journal article" date="2021" name="New Phytol.">
        <title>Evolutionary innovations through gain and loss of genes in the ectomycorrhizal Boletales.</title>
        <authorList>
            <person name="Wu G."/>
            <person name="Miyauchi S."/>
            <person name="Morin E."/>
            <person name="Kuo A."/>
            <person name="Drula E."/>
            <person name="Varga T."/>
            <person name="Kohler A."/>
            <person name="Feng B."/>
            <person name="Cao Y."/>
            <person name="Lipzen A."/>
            <person name="Daum C."/>
            <person name="Hundley H."/>
            <person name="Pangilinan J."/>
            <person name="Johnson J."/>
            <person name="Barry K."/>
            <person name="LaButti K."/>
            <person name="Ng V."/>
            <person name="Ahrendt S."/>
            <person name="Min B."/>
            <person name="Choi I.G."/>
            <person name="Park H."/>
            <person name="Plett J.M."/>
            <person name="Magnuson J."/>
            <person name="Spatafora J.W."/>
            <person name="Nagy L.G."/>
            <person name="Henrissat B."/>
            <person name="Grigoriev I.V."/>
            <person name="Yang Z.L."/>
            <person name="Xu J."/>
            <person name="Martin F.M."/>
        </authorList>
    </citation>
    <scope>NUCLEOTIDE SEQUENCE</scope>
    <source>
        <strain evidence="2">KKN 215</strain>
    </source>
</reference>
<dbReference type="OrthoDB" id="2796825at2759"/>
<accession>A0A8K0XR40</accession>
<dbReference type="AlphaFoldDB" id="A0A8K0XR40"/>
<evidence type="ECO:0000256" key="1">
    <source>
        <dbReference type="SAM" id="Phobius"/>
    </source>
</evidence>
<feature type="transmembrane region" description="Helical" evidence="1">
    <location>
        <begin position="152"/>
        <end position="172"/>
    </location>
</feature>
<feature type="transmembrane region" description="Helical" evidence="1">
    <location>
        <begin position="291"/>
        <end position="312"/>
    </location>
</feature>
<keyword evidence="1" id="KW-0812">Transmembrane</keyword>
<feature type="transmembrane region" description="Helical" evidence="1">
    <location>
        <begin position="69"/>
        <end position="90"/>
    </location>
</feature>
<keyword evidence="1" id="KW-0472">Membrane</keyword>
<feature type="transmembrane region" description="Helical" evidence="1">
    <location>
        <begin position="184"/>
        <end position="207"/>
    </location>
</feature>
<dbReference type="EMBL" id="JAEVFJ010000011">
    <property type="protein sequence ID" value="KAH8101790.1"/>
    <property type="molecule type" value="Genomic_DNA"/>
</dbReference>
<evidence type="ECO:0000313" key="3">
    <source>
        <dbReference type="Proteomes" id="UP000813824"/>
    </source>
</evidence>
<evidence type="ECO:0000313" key="2">
    <source>
        <dbReference type="EMBL" id="KAH8101790.1"/>
    </source>
</evidence>
<comment type="caution">
    <text evidence="2">The sequence shown here is derived from an EMBL/GenBank/DDBJ whole genome shotgun (WGS) entry which is preliminary data.</text>
</comment>
<dbReference type="Proteomes" id="UP000813824">
    <property type="component" value="Unassembled WGS sequence"/>
</dbReference>
<name>A0A8K0XR40_9AGAR</name>
<feature type="transmembrane region" description="Helical" evidence="1">
    <location>
        <begin position="102"/>
        <end position="124"/>
    </location>
</feature>
<feature type="transmembrane region" description="Helical" evidence="1">
    <location>
        <begin position="219"/>
        <end position="239"/>
    </location>
</feature>
<feature type="transmembrane region" description="Helical" evidence="1">
    <location>
        <begin position="260"/>
        <end position="279"/>
    </location>
</feature>
<sequence length="364" mass="39948">MATFHTPTSTLISVVTERPAAVGEASIYVYGTVTATGITGVPGAVPTQATSYTSVGLSKMIWRGQSMNAGAYLGAITWGLLLAVFLKAIVNVLKHKNRTNLTWLPFIGTLFASATVSMCGFASFNQQAWLDQRNRYDTPMAFLEAERHAPTYVMATVASLIVQLLSQGFLVYRCHAIFNKRLVTIPLLVWAFATFVMGSAFSAKLSLMDAFPSELQTPFVTLGMSFNIVVSALLSVAVVRFSRRVPTSFPDHVRRKFVRVDAILVESASFLGIMSLIYLSLSSANVTSTKLFTPFMVQLEALFPLLIVIRLVQGWGWDSEVINRSPTDYDRFYARDMLHIDNASISGATVVGKISLDEKAEKIV</sequence>
<gene>
    <name evidence="2" type="ORF">BXZ70DRAFT_1063825</name>
</gene>
<organism evidence="2 3">
    <name type="scientific">Cristinia sonorae</name>
    <dbReference type="NCBI Taxonomy" id="1940300"/>
    <lineage>
        <taxon>Eukaryota</taxon>
        <taxon>Fungi</taxon>
        <taxon>Dikarya</taxon>
        <taxon>Basidiomycota</taxon>
        <taxon>Agaricomycotina</taxon>
        <taxon>Agaricomycetes</taxon>
        <taxon>Agaricomycetidae</taxon>
        <taxon>Agaricales</taxon>
        <taxon>Pleurotineae</taxon>
        <taxon>Stephanosporaceae</taxon>
        <taxon>Cristinia</taxon>
    </lineage>
</organism>
<proteinExistence type="predicted"/>
<keyword evidence="1" id="KW-1133">Transmembrane helix</keyword>
<keyword evidence="3" id="KW-1185">Reference proteome</keyword>
<protein>
    <submittedName>
        <fullName evidence="2">Uncharacterized protein</fullName>
    </submittedName>
</protein>